<feature type="region of interest" description="Disordered" evidence="9">
    <location>
        <begin position="131"/>
        <end position="150"/>
    </location>
</feature>
<evidence type="ECO:0000313" key="11">
    <source>
        <dbReference type="EMBL" id="KAI7845057.1"/>
    </source>
</evidence>
<evidence type="ECO:0000256" key="5">
    <source>
        <dbReference type="ARBA" id="ARBA00022946"/>
    </source>
</evidence>
<feature type="region of interest" description="Disordered" evidence="9">
    <location>
        <begin position="40"/>
        <end position="118"/>
    </location>
</feature>
<evidence type="ECO:0000256" key="8">
    <source>
        <dbReference type="RuleBase" id="RU366063"/>
    </source>
</evidence>
<protein>
    <recommendedName>
        <fullName evidence="8">Ubiquinone biosynthesis protein</fullName>
    </recommendedName>
</protein>
<organism evidence="11 12">
    <name type="scientific">Chlorella ohadii</name>
    <dbReference type="NCBI Taxonomy" id="2649997"/>
    <lineage>
        <taxon>Eukaryota</taxon>
        <taxon>Viridiplantae</taxon>
        <taxon>Chlorophyta</taxon>
        <taxon>core chlorophytes</taxon>
        <taxon>Trebouxiophyceae</taxon>
        <taxon>Chlorellales</taxon>
        <taxon>Chlorellaceae</taxon>
        <taxon>Chlorella clade</taxon>
        <taxon>Chlorella</taxon>
    </lineage>
</organism>
<name>A0AAD5DVC1_9CHLO</name>
<gene>
    <name evidence="11" type="ORF">COHA_001422</name>
</gene>
<sequence>MLRVMFRGARPSDLQRLLPAAAAALPAAAAAASSGGAARQGPLAAWQQQLVRQSQTGATPSSDPESHSTSAAGAAGAAGSLGAASGDAHAAAHAAGQAPHHAQQHHEQHVHEQQHYSEQQHTYDQYAYDSEADEQQQHYQRAEDDAEFQQQRQRLLSAALKHVPQLGWSGGAAAAAAAAELGLSPAAAGMLGSDAQLVQLFVEDCNRRLEAQLAERQVELAQLDVRERLREGLQARLSMLEPYMARWPQALSLLAQPAAAPRTLALYAELSDAIWHASGDTSTDLSWYTKRALLVGVYSATELYMVNDCSPGYADTWAALDRRLNEALELGKGAQDASTLVDAMGGAAGAVLAQIGSLLGGGRRPGPPL</sequence>
<evidence type="ECO:0000256" key="7">
    <source>
        <dbReference type="ARBA" id="ARBA00023128"/>
    </source>
</evidence>
<dbReference type="InterPro" id="IPR013718">
    <property type="entry name" value="COQ9_C"/>
</dbReference>
<dbReference type="GO" id="GO:0008289">
    <property type="term" value="F:lipid binding"/>
    <property type="evidence" value="ECO:0007669"/>
    <property type="project" value="UniProtKB-UniRule"/>
</dbReference>
<dbReference type="NCBIfam" id="TIGR02396">
    <property type="entry name" value="diverge_rpsU"/>
    <property type="match status" value="1"/>
</dbReference>
<evidence type="ECO:0000256" key="6">
    <source>
        <dbReference type="ARBA" id="ARBA00023121"/>
    </source>
</evidence>
<feature type="compositionally biased region" description="Low complexity" evidence="9">
    <location>
        <begin position="67"/>
        <end position="101"/>
    </location>
</feature>
<evidence type="ECO:0000256" key="2">
    <source>
        <dbReference type="ARBA" id="ARBA00004749"/>
    </source>
</evidence>
<evidence type="ECO:0000313" key="12">
    <source>
        <dbReference type="Proteomes" id="UP001205105"/>
    </source>
</evidence>
<dbReference type="EMBL" id="JADXDR010000022">
    <property type="protein sequence ID" value="KAI7845057.1"/>
    <property type="molecule type" value="Genomic_DNA"/>
</dbReference>
<evidence type="ECO:0000256" key="4">
    <source>
        <dbReference type="ARBA" id="ARBA00022688"/>
    </source>
</evidence>
<dbReference type="AlphaFoldDB" id="A0AAD5DVC1"/>
<dbReference type="PANTHER" id="PTHR21427">
    <property type="entry name" value="UBIQUINONE BIOSYNTHESIS PROTEIN COQ9, MITOCHONDRIAL"/>
    <property type="match status" value="1"/>
</dbReference>
<feature type="compositionally biased region" description="Basic and acidic residues" evidence="9">
    <location>
        <begin position="104"/>
        <end position="115"/>
    </location>
</feature>
<keyword evidence="6 8" id="KW-0446">Lipid-binding</keyword>
<proteinExistence type="inferred from homology"/>
<evidence type="ECO:0000256" key="3">
    <source>
        <dbReference type="ARBA" id="ARBA00010766"/>
    </source>
</evidence>
<comment type="pathway">
    <text evidence="2 8">Cofactor biosynthesis; ubiquinone biosynthesis.</text>
</comment>
<comment type="function">
    <text evidence="8">Membrane-associated protein that warps the membrane surface to access and bind aromatic isoprenes with high specificity, including ubiquinone (CoQ) isoprene intermediates and presents them directly to Coq7, therefore facilitating the Coq7-mediated hydroxylase step. Participates in the biosynthesis of coenzyme Q, also named ubiquinone, an essential lipid-soluble electron transporter for aerobic cellular respiration.</text>
</comment>
<comment type="subcellular location">
    <subcellularLocation>
        <location evidence="1 8">Mitochondrion</location>
    </subcellularLocation>
</comment>
<dbReference type="InterPro" id="IPR012762">
    <property type="entry name" value="Ubiq_biosynth_COQ9"/>
</dbReference>
<accession>A0AAD5DVC1</accession>
<comment type="similarity">
    <text evidence="3 8">Belongs to the COQ9 family.</text>
</comment>
<feature type="domain" description="COQ9 C-terminal" evidence="10">
    <location>
        <begin position="261"/>
        <end position="330"/>
    </location>
</feature>
<comment type="caution">
    <text evidence="11">The sequence shown here is derived from an EMBL/GenBank/DDBJ whole genome shotgun (WGS) entry which is preliminary data.</text>
</comment>
<keyword evidence="5" id="KW-0809">Transit peptide</keyword>
<reference evidence="11" key="1">
    <citation type="submission" date="2020-11" db="EMBL/GenBank/DDBJ databases">
        <title>Chlorella ohadii genome sequencing and assembly.</title>
        <authorList>
            <person name="Murik O."/>
            <person name="Treves H."/>
            <person name="Kedem I."/>
            <person name="Shotland Y."/>
            <person name="Kaplan A."/>
        </authorList>
    </citation>
    <scope>NUCLEOTIDE SEQUENCE</scope>
    <source>
        <strain evidence="11">1</strain>
    </source>
</reference>
<keyword evidence="7 8" id="KW-0496">Mitochondrion</keyword>
<dbReference type="FunFam" id="1.10.357.10:FF:000004">
    <property type="entry name" value="Ubiquinone biosynthesis protein COQ9, mitochondrial"/>
    <property type="match status" value="1"/>
</dbReference>
<evidence type="ECO:0000256" key="1">
    <source>
        <dbReference type="ARBA" id="ARBA00004173"/>
    </source>
</evidence>
<keyword evidence="12" id="KW-1185">Reference proteome</keyword>
<evidence type="ECO:0000256" key="9">
    <source>
        <dbReference type="SAM" id="MobiDB-lite"/>
    </source>
</evidence>
<feature type="compositionally biased region" description="Polar residues" evidence="9">
    <location>
        <begin position="46"/>
        <end position="63"/>
    </location>
</feature>
<dbReference type="GO" id="GO:0006744">
    <property type="term" value="P:ubiquinone biosynthetic process"/>
    <property type="evidence" value="ECO:0007669"/>
    <property type="project" value="UniProtKB-UniRule"/>
</dbReference>
<dbReference type="Pfam" id="PF08511">
    <property type="entry name" value="COQ9"/>
    <property type="match status" value="1"/>
</dbReference>
<dbReference type="Gene3D" id="1.10.357.10">
    <property type="entry name" value="Tetracycline Repressor, domain 2"/>
    <property type="match status" value="1"/>
</dbReference>
<dbReference type="PANTHER" id="PTHR21427:SF19">
    <property type="entry name" value="UBIQUINONE BIOSYNTHESIS PROTEIN COQ9, MITOCHONDRIAL"/>
    <property type="match status" value="1"/>
</dbReference>
<evidence type="ECO:0000259" key="10">
    <source>
        <dbReference type="Pfam" id="PF08511"/>
    </source>
</evidence>
<dbReference type="Proteomes" id="UP001205105">
    <property type="component" value="Unassembled WGS sequence"/>
</dbReference>
<keyword evidence="4 8" id="KW-0831">Ubiquinone biosynthesis</keyword>
<dbReference type="GO" id="GO:0005743">
    <property type="term" value="C:mitochondrial inner membrane"/>
    <property type="evidence" value="ECO:0007669"/>
    <property type="project" value="TreeGrafter"/>
</dbReference>